<dbReference type="EMBL" id="MU266574">
    <property type="protein sequence ID" value="KAH7920530.1"/>
    <property type="molecule type" value="Genomic_DNA"/>
</dbReference>
<evidence type="ECO:0000313" key="2">
    <source>
        <dbReference type="Proteomes" id="UP000790709"/>
    </source>
</evidence>
<evidence type="ECO:0000313" key="1">
    <source>
        <dbReference type="EMBL" id="KAH7920530.1"/>
    </source>
</evidence>
<gene>
    <name evidence="1" type="ORF">BV22DRAFT_1039768</name>
</gene>
<sequence length="520" mass="57457">MSPNPHVSGFSGDGQIDLVISRESSQGQKNTEKSSPSTVVENDPFYVDFEENDNRDPVNFSHFRKWTITITACAFTGIVAAASSSFTMGFDTMMRDLSCTEFQATVGLSLYTIGFGVVPLVTSSFSEEFGRHRLYIVCSFVFMLSEVAVALAQNIQTVIIARALGGGFGSTGATLVGGTIADIWRPQQRGLPMSMYALAAVSSTGLGPVIAGWIDANPRLGWRWIQWVHVIFTAAYFVAVLVFMKETRSSIILSRIARKVRKDTGDGRYRARAEDEKRSLSTMIYISCTRPLRLLLTEPTVQSFSLWVGFTWGVLFCLVESVSPELQSIYGFGVGETGSAFAALTLGSILGFIANMYQETLYQKYHARKGQEARLYLACAAAILLPTGMYIYAWTASPNVPWIAPLIGLTIFMFSAYVIYQVVFIYLADCYGPFASSALAGQSLFRNLLATAFPLFTQQMFARLTYRWANTMFAIIATAMIPIPYVLFLYGSKIRARSKVSRMILEAESQQPPPEKKSKA</sequence>
<protein>
    <submittedName>
        <fullName evidence="1">MFS general substrate transporter</fullName>
    </submittedName>
</protein>
<proteinExistence type="predicted"/>
<name>A0ACB8B4G1_9AGAM</name>
<reference evidence="1" key="1">
    <citation type="journal article" date="2021" name="New Phytol.">
        <title>Evolutionary innovations through gain and loss of genes in the ectomycorrhizal Boletales.</title>
        <authorList>
            <person name="Wu G."/>
            <person name="Miyauchi S."/>
            <person name="Morin E."/>
            <person name="Kuo A."/>
            <person name="Drula E."/>
            <person name="Varga T."/>
            <person name="Kohler A."/>
            <person name="Feng B."/>
            <person name="Cao Y."/>
            <person name="Lipzen A."/>
            <person name="Daum C."/>
            <person name="Hundley H."/>
            <person name="Pangilinan J."/>
            <person name="Johnson J."/>
            <person name="Barry K."/>
            <person name="LaButti K."/>
            <person name="Ng V."/>
            <person name="Ahrendt S."/>
            <person name="Min B."/>
            <person name="Choi I.G."/>
            <person name="Park H."/>
            <person name="Plett J.M."/>
            <person name="Magnuson J."/>
            <person name="Spatafora J.W."/>
            <person name="Nagy L.G."/>
            <person name="Henrissat B."/>
            <person name="Grigoriev I.V."/>
            <person name="Yang Z.L."/>
            <person name="Xu J."/>
            <person name="Martin F.M."/>
        </authorList>
    </citation>
    <scope>NUCLEOTIDE SEQUENCE</scope>
    <source>
        <strain evidence="1">KUC20120723A-06</strain>
    </source>
</reference>
<dbReference type="Proteomes" id="UP000790709">
    <property type="component" value="Unassembled WGS sequence"/>
</dbReference>
<accession>A0ACB8B4G1</accession>
<organism evidence="1 2">
    <name type="scientific">Leucogyrophana mollusca</name>
    <dbReference type="NCBI Taxonomy" id="85980"/>
    <lineage>
        <taxon>Eukaryota</taxon>
        <taxon>Fungi</taxon>
        <taxon>Dikarya</taxon>
        <taxon>Basidiomycota</taxon>
        <taxon>Agaricomycotina</taxon>
        <taxon>Agaricomycetes</taxon>
        <taxon>Agaricomycetidae</taxon>
        <taxon>Boletales</taxon>
        <taxon>Boletales incertae sedis</taxon>
        <taxon>Leucogyrophana</taxon>
    </lineage>
</organism>
<keyword evidence="2" id="KW-1185">Reference proteome</keyword>
<comment type="caution">
    <text evidence="1">The sequence shown here is derived from an EMBL/GenBank/DDBJ whole genome shotgun (WGS) entry which is preliminary data.</text>
</comment>